<protein>
    <submittedName>
        <fullName evidence="1">Uncharacterized protein</fullName>
    </submittedName>
</protein>
<sequence length="66" mass="7518">MNGKNEKQENGLSELLGTIDRFEKCFVRIAKAYGLTPLVLIAMAENNEENYADILTRYIETHANKN</sequence>
<organism evidence="1">
    <name type="scientific">marine sediment metagenome</name>
    <dbReference type="NCBI Taxonomy" id="412755"/>
    <lineage>
        <taxon>unclassified sequences</taxon>
        <taxon>metagenomes</taxon>
        <taxon>ecological metagenomes</taxon>
    </lineage>
</organism>
<name>A0A0F9K091_9ZZZZ</name>
<dbReference type="EMBL" id="LAZR01010222">
    <property type="protein sequence ID" value="KKM68131.1"/>
    <property type="molecule type" value="Genomic_DNA"/>
</dbReference>
<accession>A0A0F9K091</accession>
<evidence type="ECO:0000313" key="1">
    <source>
        <dbReference type="EMBL" id="KKM68131.1"/>
    </source>
</evidence>
<reference evidence="1" key="1">
    <citation type="journal article" date="2015" name="Nature">
        <title>Complex archaea that bridge the gap between prokaryotes and eukaryotes.</title>
        <authorList>
            <person name="Spang A."/>
            <person name="Saw J.H."/>
            <person name="Jorgensen S.L."/>
            <person name="Zaremba-Niedzwiedzka K."/>
            <person name="Martijn J."/>
            <person name="Lind A.E."/>
            <person name="van Eijk R."/>
            <person name="Schleper C."/>
            <person name="Guy L."/>
            <person name="Ettema T.J."/>
        </authorList>
    </citation>
    <scope>NUCLEOTIDE SEQUENCE</scope>
</reference>
<dbReference type="AlphaFoldDB" id="A0A0F9K091"/>
<gene>
    <name evidence="1" type="ORF">LCGC14_1463960</name>
</gene>
<proteinExistence type="predicted"/>
<comment type="caution">
    <text evidence="1">The sequence shown here is derived from an EMBL/GenBank/DDBJ whole genome shotgun (WGS) entry which is preliminary data.</text>
</comment>